<dbReference type="EMBL" id="CAJVPM010013093">
    <property type="protein sequence ID" value="CAG8592455.1"/>
    <property type="molecule type" value="Genomic_DNA"/>
</dbReference>
<reference evidence="1" key="1">
    <citation type="submission" date="2021-06" db="EMBL/GenBank/DDBJ databases">
        <authorList>
            <person name="Kallberg Y."/>
            <person name="Tangrot J."/>
            <person name="Rosling A."/>
        </authorList>
    </citation>
    <scope>NUCLEOTIDE SEQUENCE</scope>
    <source>
        <strain evidence="1">AU212A</strain>
    </source>
</reference>
<gene>
    <name evidence="1" type="ORF">SCALOS_LOCUS6627</name>
</gene>
<evidence type="ECO:0000313" key="1">
    <source>
        <dbReference type="EMBL" id="CAG8592455.1"/>
    </source>
</evidence>
<dbReference type="Proteomes" id="UP000789860">
    <property type="component" value="Unassembled WGS sequence"/>
</dbReference>
<proteinExistence type="predicted"/>
<sequence length="87" mass="9930">VRTKQPCTSTKSVKKHGRIKSPKTVVTPIKASPGSVVDILVTFNLKKNKYKRILNKNSKICKRYPNGIFVEHISRNSQIRYSPVHKL</sequence>
<comment type="caution">
    <text evidence="1">The sequence shown here is derived from an EMBL/GenBank/DDBJ whole genome shotgun (WGS) entry which is preliminary data.</text>
</comment>
<feature type="non-terminal residue" evidence="1">
    <location>
        <position position="87"/>
    </location>
</feature>
<feature type="non-terminal residue" evidence="1">
    <location>
        <position position="1"/>
    </location>
</feature>
<keyword evidence="2" id="KW-1185">Reference proteome</keyword>
<organism evidence="1 2">
    <name type="scientific">Scutellospora calospora</name>
    <dbReference type="NCBI Taxonomy" id="85575"/>
    <lineage>
        <taxon>Eukaryota</taxon>
        <taxon>Fungi</taxon>
        <taxon>Fungi incertae sedis</taxon>
        <taxon>Mucoromycota</taxon>
        <taxon>Glomeromycotina</taxon>
        <taxon>Glomeromycetes</taxon>
        <taxon>Diversisporales</taxon>
        <taxon>Gigasporaceae</taxon>
        <taxon>Scutellospora</taxon>
    </lineage>
</organism>
<name>A0ACA9MI59_9GLOM</name>
<evidence type="ECO:0000313" key="2">
    <source>
        <dbReference type="Proteomes" id="UP000789860"/>
    </source>
</evidence>
<accession>A0ACA9MI59</accession>
<protein>
    <submittedName>
        <fullName evidence="1">5671_t:CDS:1</fullName>
    </submittedName>
</protein>